<dbReference type="InterPro" id="IPR036188">
    <property type="entry name" value="FAD/NAD-bd_sf"/>
</dbReference>
<reference evidence="1 2" key="1">
    <citation type="submission" date="2019-03" db="EMBL/GenBank/DDBJ databases">
        <title>Lake Tanganyika Metagenome-Assembled Genomes (MAGs).</title>
        <authorList>
            <person name="Tran P."/>
        </authorList>
    </citation>
    <scope>NUCLEOTIDE SEQUENCE [LARGE SCALE GENOMIC DNA]</scope>
    <source>
        <strain evidence="1">K_DeepCast_65m_m2_236</strain>
    </source>
</reference>
<gene>
    <name evidence="1" type="ORF">FJZ00_01410</name>
</gene>
<dbReference type="EMBL" id="VGJX01000047">
    <property type="protein sequence ID" value="MBM3273781.1"/>
    <property type="molecule type" value="Genomic_DNA"/>
</dbReference>
<accession>A0A937X539</accession>
<dbReference type="SUPFAM" id="SSF51971">
    <property type="entry name" value="Nucleotide-binding domain"/>
    <property type="match status" value="1"/>
</dbReference>
<organism evidence="1 2">
    <name type="scientific">Candidatus Tanganyikabacteria bacterium</name>
    <dbReference type="NCBI Taxonomy" id="2961651"/>
    <lineage>
        <taxon>Bacteria</taxon>
        <taxon>Bacillati</taxon>
        <taxon>Candidatus Sericytochromatia</taxon>
        <taxon>Candidatus Tanganyikabacteria</taxon>
    </lineage>
</organism>
<dbReference type="AlphaFoldDB" id="A0A937X539"/>
<dbReference type="Proteomes" id="UP000703893">
    <property type="component" value="Unassembled WGS sequence"/>
</dbReference>
<name>A0A937X539_9BACT</name>
<dbReference type="Gene3D" id="3.50.50.60">
    <property type="entry name" value="FAD/NAD(P)-binding domain"/>
    <property type="match status" value="1"/>
</dbReference>
<sequence>MIDRAESVIVGSGVAGSSIAWLLTRLGKRDIGVLDQRLPAGGRRRGVLVPADRGPGDATSL</sequence>
<protein>
    <submittedName>
        <fullName evidence="1">NAD(P)/FAD-dependent oxidoreductase</fullName>
    </submittedName>
</protein>
<dbReference type="Pfam" id="PF13450">
    <property type="entry name" value="NAD_binding_8"/>
    <property type="match status" value="1"/>
</dbReference>
<proteinExistence type="predicted"/>
<evidence type="ECO:0000313" key="2">
    <source>
        <dbReference type="Proteomes" id="UP000703893"/>
    </source>
</evidence>
<comment type="caution">
    <text evidence="1">The sequence shown here is derived from an EMBL/GenBank/DDBJ whole genome shotgun (WGS) entry which is preliminary data.</text>
</comment>
<evidence type="ECO:0000313" key="1">
    <source>
        <dbReference type="EMBL" id="MBM3273781.1"/>
    </source>
</evidence>